<proteinExistence type="predicted"/>
<name>A0A2N3LE57_9BACI</name>
<reference evidence="1 2" key="1">
    <citation type="submission" date="2017-11" db="EMBL/GenBank/DDBJ databases">
        <title>Bacillus camelliae sp. nov., isolated from pu'er tea.</title>
        <authorList>
            <person name="Niu L."/>
        </authorList>
    </citation>
    <scope>NUCLEOTIDE SEQUENCE [LARGE SCALE GENOMIC DNA]</scope>
    <source>
        <strain evidence="1 2">7578-1</strain>
    </source>
</reference>
<protein>
    <submittedName>
        <fullName evidence="1">DUF2757 domain-containing protein</fullName>
    </submittedName>
</protein>
<dbReference type="EMBL" id="PIQO01000025">
    <property type="protein sequence ID" value="PKR82932.1"/>
    <property type="molecule type" value="Genomic_DNA"/>
</dbReference>
<evidence type="ECO:0000313" key="1">
    <source>
        <dbReference type="EMBL" id="PKR82932.1"/>
    </source>
</evidence>
<dbReference type="InterPro" id="IPR020115">
    <property type="entry name" value="Fin"/>
</dbReference>
<accession>A0A2N3LE57</accession>
<dbReference type="GO" id="GO:0010468">
    <property type="term" value="P:regulation of gene expression"/>
    <property type="evidence" value="ECO:0007669"/>
    <property type="project" value="InterPro"/>
</dbReference>
<organism evidence="1 2">
    <name type="scientific">Heyndrickxia camelliae</name>
    <dbReference type="NCBI Taxonomy" id="1707093"/>
    <lineage>
        <taxon>Bacteria</taxon>
        <taxon>Bacillati</taxon>
        <taxon>Bacillota</taxon>
        <taxon>Bacilli</taxon>
        <taxon>Bacillales</taxon>
        <taxon>Bacillaceae</taxon>
        <taxon>Heyndrickxia</taxon>
    </lineage>
</organism>
<evidence type="ECO:0000313" key="2">
    <source>
        <dbReference type="Proteomes" id="UP000233440"/>
    </source>
</evidence>
<keyword evidence="2" id="KW-1185">Reference proteome</keyword>
<dbReference type="Pfam" id="PF10955">
    <property type="entry name" value="Fin"/>
    <property type="match status" value="1"/>
</dbReference>
<dbReference type="AlphaFoldDB" id="A0A2N3LE57"/>
<dbReference type="OrthoDB" id="2084556at2"/>
<dbReference type="RefSeq" id="WP_101356303.1">
    <property type="nucleotide sequence ID" value="NZ_PIQO01000025.1"/>
</dbReference>
<dbReference type="Proteomes" id="UP000233440">
    <property type="component" value="Unassembled WGS sequence"/>
</dbReference>
<sequence length="76" mass="8754">MAIHYFCRHCGTNMGTIENQSIHAENLGLNTLTNEERQDMVSYESDGNIHIKSICEDCQEALTRNPELHAYDYLIH</sequence>
<gene>
    <name evidence="1" type="ORF">CWO92_21735</name>
</gene>
<comment type="caution">
    <text evidence="1">The sequence shown here is derived from an EMBL/GenBank/DDBJ whole genome shotgun (WGS) entry which is preliminary data.</text>
</comment>